<evidence type="ECO:0000259" key="1">
    <source>
        <dbReference type="SMART" id="SM00829"/>
    </source>
</evidence>
<dbReference type="SUPFAM" id="SSF51735">
    <property type="entry name" value="NAD(P)-binding Rossmann-fold domains"/>
    <property type="match status" value="1"/>
</dbReference>
<evidence type="ECO:0000313" key="2">
    <source>
        <dbReference type="EMBL" id="VFK13264.1"/>
    </source>
</evidence>
<feature type="domain" description="Enoyl reductase (ER)" evidence="1">
    <location>
        <begin position="18"/>
        <end position="327"/>
    </location>
</feature>
<name>A0A450W883_9GAMM</name>
<dbReference type="CDD" id="cd05280">
    <property type="entry name" value="MDR_yhdh_yhfp"/>
    <property type="match status" value="1"/>
</dbReference>
<sequence length="332" mass="35787">MRKFRAFRIHNQEGNIRGRLETITENDLNPGEVLIKTAYSCVNYKDALAATGKGRIARRFPLVGGIDVAGTVDSSSDPRFEEGDAVLVAGSRLSEEYDGGFSEYTRVRAESVVPLPKGLTLWEAMALGTAGFTAGIAVDHMQKNDQHPDLGPILVTGATGGVGGIAIDILSALGYRVTALTGKKDAEDFLRKIGASDILSRDDELATSKQPLEKALWGGAVDNLGGGTLAWLTRTTRPGGNIAAVGLAQGIHLTTSVMPFILRGINLLGIHSVDIRKEERERIWQRVATDLKPRHLRDIVTRTVSMDDLPNVFDDYIEARITGRTVVAIGDG</sequence>
<organism evidence="2">
    <name type="scientific">Candidatus Kentrum sp. LPFa</name>
    <dbReference type="NCBI Taxonomy" id="2126335"/>
    <lineage>
        <taxon>Bacteria</taxon>
        <taxon>Pseudomonadati</taxon>
        <taxon>Pseudomonadota</taxon>
        <taxon>Gammaproteobacteria</taxon>
        <taxon>Candidatus Kentrum</taxon>
    </lineage>
</organism>
<dbReference type="InterPro" id="IPR013149">
    <property type="entry name" value="ADH-like_C"/>
</dbReference>
<proteinExistence type="predicted"/>
<dbReference type="SMART" id="SM00829">
    <property type="entry name" value="PKS_ER"/>
    <property type="match status" value="1"/>
</dbReference>
<dbReference type="InterPro" id="IPR013154">
    <property type="entry name" value="ADH-like_N"/>
</dbReference>
<dbReference type="InterPro" id="IPR011032">
    <property type="entry name" value="GroES-like_sf"/>
</dbReference>
<dbReference type="GO" id="GO:0043957">
    <property type="term" value="F:acryloyl-CoA reductase (NADPH) activity"/>
    <property type="evidence" value="ECO:0007669"/>
    <property type="project" value="TreeGrafter"/>
</dbReference>
<reference evidence="2" key="1">
    <citation type="submission" date="2019-02" db="EMBL/GenBank/DDBJ databases">
        <authorList>
            <person name="Gruber-Vodicka R. H."/>
            <person name="Seah K. B. B."/>
        </authorList>
    </citation>
    <scope>NUCLEOTIDE SEQUENCE</scope>
    <source>
        <strain evidence="2">BECK_S313</strain>
    </source>
</reference>
<dbReference type="EMBL" id="CAADFK010000045">
    <property type="protein sequence ID" value="VFK13264.1"/>
    <property type="molecule type" value="Genomic_DNA"/>
</dbReference>
<dbReference type="PANTHER" id="PTHR43677:SF1">
    <property type="entry name" value="ACRYLYL-COA REDUCTASE ACUI-RELATED"/>
    <property type="match status" value="1"/>
</dbReference>
<dbReference type="Pfam" id="PF00107">
    <property type="entry name" value="ADH_zinc_N"/>
    <property type="match status" value="1"/>
</dbReference>
<dbReference type="AlphaFoldDB" id="A0A450W883"/>
<dbReference type="SUPFAM" id="SSF50129">
    <property type="entry name" value="GroES-like"/>
    <property type="match status" value="1"/>
</dbReference>
<dbReference type="Gene3D" id="3.40.50.720">
    <property type="entry name" value="NAD(P)-binding Rossmann-like Domain"/>
    <property type="match status" value="1"/>
</dbReference>
<dbReference type="InterPro" id="IPR051397">
    <property type="entry name" value="Zn-ADH-like_protein"/>
</dbReference>
<dbReference type="InterPro" id="IPR020843">
    <property type="entry name" value="ER"/>
</dbReference>
<dbReference type="InterPro" id="IPR014188">
    <property type="entry name" value="Acrylyl-CoA_reductase_AcuI"/>
</dbReference>
<dbReference type="Gene3D" id="3.90.180.10">
    <property type="entry name" value="Medium-chain alcohol dehydrogenases, catalytic domain"/>
    <property type="match status" value="1"/>
</dbReference>
<dbReference type="PANTHER" id="PTHR43677">
    <property type="entry name" value="SHORT-CHAIN DEHYDROGENASE/REDUCTASE"/>
    <property type="match status" value="1"/>
</dbReference>
<gene>
    <name evidence="2" type="ORF">BECKLPF1236B_GA0070989_104519</name>
</gene>
<accession>A0A450W883</accession>
<protein>
    <submittedName>
        <fullName evidence="2">NADPH2:quinone reductase</fullName>
    </submittedName>
</protein>
<dbReference type="NCBIfam" id="TIGR02823">
    <property type="entry name" value="oxido_YhdH"/>
    <property type="match status" value="1"/>
</dbReference>
<dbReference type="InterPro" id="IPR036291">
    <property type="entry name" value="NAD(P)-bd_dom_sf"/>
</dbReference>
<dbReference type="Pfam" id="PF08240">
    <property type="entry name" value="ADH_N"/>
    <property type="match status" value="1"/>
</dbReference>